<proteinExistence type="inferred from homology"/>
<evidence type="ECO:0000256" key="2">
    <source>
        <dbReference type="ARBA" id="ARBA00022448"/>
    </source>
</evidence>
<keyword evidence="5" id="KW-0653">Protein transport</keyword>
<comment type="subcellular location">
    <subcellularLocation>
        <location evidence="1">Cell membrane</location>
        <topology evidence="1">Multi-pass membrane protein</topology>
    </subcellularLocation>
    <subcellularLocation>
        <location evidence="9">Membrane</location>
        <topology evidence="9">Multi-pass membrane protein</topology>
    </subcellularLocation>
</comment>
<evidence type="ECO:0000259" key="11">
    <source>
        <dbReference type="Pfam" id="PF02096"/>
    </source>
</evidence>
<evidence type="ECO:0000256" key="9">
    <source>
        <dbReference type="RuleBase" id="RU003945"/>
    </source>
</evidence>
<evidence type="ECO:0000256" key="6">
    <source>
        <dbReference type="ARBA" id="ARBA00022989"/>
    </source>
</evidence>
<dbReference type="InterPro" id="IPR028055">
    <property type="entry name" value="YidC/Oxa/ALB_C"/>
</dbReference>
<keyword evidence="8" id="KW-0143">Chaperone</keyword>
<protein>
    <recommendedName>
        <fullName evidence="11">Membrane insertase YidC/Oxa/ALB C-terminal domain-containing protein</fullName>
    </recommendedName>
</protein>
<dbReference type="Pfam" id="PF02096">
    <property type="entry name" value="60KD_IMP"/>
    <property type="match status" value="1"/>
</dbReference>
<evidence type="ECO:0000256" key="5">
    <source>
        <dbReference type="ARBA" id="ARBA00022927"/>
    </source>
</evidence>
<feature type="domain" description="Membrane insertase YidC/Oxa/ALB C-terminal" evidence="11">
    <location>
        <begin position="30"/>
        <end position="232"/>
    </location>
</feature>
<comment type="caution">
    <text evidence="12">The sequence shown here is derived from an EMBL/GenBank/DDBJ whole genome shotgun (WGS) entry which is preliminary data.</text>
</comment>
<keyword evidence="7 10" id="KW-0472">Membrane</keyword>
<dbReference type="InterPro" id="IPR001708">
    <property type="entry name" value="YidC/ALB3/OXA1/COX18"/>
</dbReference>
<keyword evidence="4 9" id="KW-0812">Transmembrane</keyword>
<accession>A0A1G2MGM6</accession>
<dbReference type="GO" id="GO:0032977">
    <property type="term" value="F:membrane insertase activity"/>
    <property type="evidence" value="ECO:0007669"/>
    <property type="project" value="InterPro"/>
</dbReference>
<comment type="similarity">
    <text evidence="9">Belongs to the OXA1/ALB3/YidC family.</text>
</comment>
<reference evidence="12 13" key="1">
    <citation type="journal article" date="2016" name="Nat. Commun.">
        <title>Thousands of microbial genomes shed light on interconnected biogeochemical processes in an aquifer system.</title>
        <authorList>
            <person name="Anantharaman K."/>
            <person name="Brown C.T."/>
            <person name="Hug L.A."/>
            <person name="Sharon I."/>
            <person name="Castelle C.J."/>
            <person name="Probst A.J."/>
            <person name="Thomas B.C."/>
            <person name="Singh A."/>
            <person name="Wilkins M.J."/>
            <person name="Karaoz U."/>
            <person name="Brodie E.L."/>
            <person name="Williams K.H."/>
            <person name="Hubbard S.S."/>
            <person name="Banfield J.F."/>
        </authorList>
    </citation>
    <scope>NUCLEOTIDE SEQUENCE [LARGE SCALE GENOMIC DNA]</scope>
</reference>
<gene>
    <name evidence="12" type="ORF">A2W52_00400</name>
</gene>
<keyword evidence="3" id="KW-1003">Cell membrane</keyword>
<feature type="transmembrane region" description="Helical" evidence="10">
    <location>
        <begin position="195"/>
        <end position="217"/>
    </location>
</feature>
<keyword evidence="2" id="KW-0813">Transport</keyword>
<dbReference type="InterPro" id="IPR047196">
    <property type="entry name" value="YidC_ALB_C"/>
</dbReference>
<feature type="transmembrane region" description="Helical" evidence="10">
    <location>
        <begin position="95"/>
        <end position="115"/>
    </location>
</feature>
<dbReference type="GO" id="GO:0005886">
    <property type="term" value="C:plasma membrane"/>
    <property type="evidence" value="ECO:0007669"/>
    <property type="project" value="UniProtKB-SubCell"/>
</dbReference>
<dbReference type="AlphaFoldDB" id="A0A1G2MGM6"/>
<evidence type="ECO:0000256" key="1">
    <source>
        <dbReference type="ARBA" id="ARBA00004651"/>
    </source>
</evidence>
<dbReference type="PANTHER" id="PTHR12428:SF65">
    <property type="entry name" value="CYTOCHROME C OXIDASE ASSEMBLY PROTEIN COX18, MITOCHONDRIAL"/>
    <property type="match status" value="1"/>
</dbReference>
<name>A0A1G2MGM6_9BACT</name>
<evidence type="ECO:0000256" key="7">
    <source>
        <dbReference type="ARBA" id="ARBA00023136"/>
    </source>
</evidence>
<evidence type="ECO:0000256" key="3">
    <source>
        <dbReference type="ARBA" id="ARBA00022475"/>
    </source>
</evidence>
<dbReference type="GO" id="GO:0015031">
    <property type="term" value="P:protein transport"/>
    <property type="evidence" value="ECO:0007669"/>
    <property type="project" value="UniProtKB-KW"/>
</dbReference>
<organism evidence="12 13">
    <name type="scientific">Candidatus Taylorbacteria bacterium RIFCSPHIGHO2_02_49_25</name>
    <dbReference type="NCBI Taxonomy" id="1802305"/>
    <lineage>
        <taxon>Bacteria</taxon>
        <taxon>Candidatus Tayloriibacteriota</taxon>
    </lineage>
</organism>
<feature type="transmembrane region" description="Helical" evidence="10">
    <location>
        <begin position="20"/>
        <end position="44"/>
    </location>
</feature>
<evidence type="ECO:0000313" key="12">
    <source>
        <dbReference type="EMBL" id="OHA23056.1"/>
    </source>
</evidence>
<evidence type="ECO:0000313" key="13">
    <source>
        <dbReference type="Proteomes" id="UP000176493"/>
    </source>
</evidence>
<dbReference type="CDD" id="cd20070">
    <property type="entry name" value="5TM_YidC_Alb3"/>
    <property type="match status" value="1"/>
</dbReference>
<evidence type="ECO:0000256" key="4">
    <source>
        <dbReference type="ARBA" id="ARBA00022692"/>
    </source>
</evidence>
<keyword evidence="6 10" id="KW-1133">Transmembrane helix</keyword>
<evidence type="ECO:0000256" key="10">
    <source>
        <dbReference type="SAM" id="Phobius"/>
    </source>
</evidence>
<dbReference type="NCBIfam" id="TIGR03592">
    <property type="entry name" value="yidC_oxa1_cterm"/>
    <property type="match status" value="1"/>
</dbReference>
<evidence type="ECO:0000256" key="8">
    <source>
        <dbReference type="ARBA" id="ARBA00023186"/>
    </source>
</evidence>
<dbReference type="GO" id="GO:0051205">
    <property type="term" value="P:protein insertion into membrane"/>
    <property type="evidence" value="ECO:0007669"/>
    <property type="project" value="TreeGrafter"/>
</dbReference>
<dbReference type="PANTHER" id="PTHR12428">
    <property type="entry name" value="OXA1"/>
    <property type="match status" value="1"/>
</dbReference>
<sequence>MLALLKVVFYVPLYNGLVFLIGILPGHSVGVAVILFTFLVKLFLSPLSHKAAKFQLEMKTHEGELGRIKERYKNDKQAQGKAMLDFYREKKINPFSAILPLFIQIPIVIALYYVFYKGGLPAVDPSLLYSFVPIPTPDVNFGGINILEKSLPLAVLAGAAQLLQGHFAMPPAPAKTDTPSLGNDLARGMHLQMKYVLPVFMAFVAYAVSGAVALYFITSSLFTVGQEIIVRRSLAKIHQANPRE</sequence>
<dbReference type="Proteomes" id="UP000176493">
    <property type="component" value="Unassembled WGS sequence"/>
</dbReference>
<dbReference type="EMBL" id="MHRJ01000016">
    <property type="protein sequence ID" value="OHA23056.1"/>
    <property type="molecule type" value="Genomic_DNA"/>
</dbReference>